<dbReference type="InterPro" id="IPR013321">
    <property type="entry name" value="Arc_rbn_hlx_hlx"/>
</dbReference>
<proteinExistence type="predicted"/>
<reference evidence="1" key="1">
    <citation type="journal article" date="2020" name="mSystems">
        <title>Genome- and Community-Level Interaction Insights into Carbon Utilization and Element Cycling Functions of Hydrothermarchaeota in Hydrothermal Sediment.</title>
        <authorList>
            <person name="Zhou Z."/>
            <person name="Liu Y."/>
            <person name="Xu W."/>
            <person name="Pan J."/>
            <person name="Luo Z.H."/>
            <person name="Li M."/>
        </authorList>
    </citation>
    <scope>NUCLEOTIDE SEQUENCE [LARGE SCALE GENOMIC DNA]</scope>
    <source>
        <strain evidence="1">SpSt-418</strain>
    </source>
</reference>
<comment type="caution">
    <text evidence="1">The sequence shown here is derived from an EMBL/GenBank/DDBJ whole genome shotgun (WGS) entry which is preliminary data.</text>
</comment>
<name>A0A7C3PHY4_9CYAN</name>
<protein>
    <submittedName>
        <fullName evidence="1">Uncharacterized protein</fullName>
    </submittedName>
</protein>
<evidence type="ECO:0000313" key="1">
    <source>
        <dbReference type="EMBL" id="HFM99919.1"/>
    </source>
</evidence>
<gene>
    <name evidence="1" type="ORF">ENR64_19620</name>
</gene>
<sequence length="119" mass="12967">MQEKQKVTLYLPHELHRQLKVRAAVDSATMTDLAQKAIEFYLANAELVESSETVHGHAHRVYSCPDCSSSVVVRDGDLHSLSNRLSAHIQEDVEELSLSVVGVGAVTANAQGEDNLVPC</sequence>
<dbReference type="InterPro" id="IPR010985">
    <property type="entry name" value="Ribbon_hlx_hlx"/>
</dbReference>
<accession>A0A7C3PHY4</accession>
<dbReference type="GO" id="GO:0006355">
    <property type="term" value="P:regulation of DNA-templated transcription"/>
    <property type="evidence" value="ECO:0007669"/>
    <property type="project" value="InterPro"/>
</dbReference>
<dbReference type="EMBL" id="DSRU01000277">
    <property type="protein sequence ID" value="HFM99919.1"/>
    <property type="molecule type" value="Genomic_DNA"/>
</dbReference>
<dbReference type="AlphaFoldDB" id="A0A7C3PHY4"/>
<organism evidence="1">
    <name type="scientific">Oscillatoriales cyanobacterium SpSt-418</name>
    <dbReference type="NCBI Taxonomy" id="2282169"/>
    <lineage>
        <taxon>Bacteria</taxon>
        <taxon>Bacillati</taxon>
        <taxon>Cyanobacteriota</taxon>
        <taxon>Cyanophyceae</taxon>
        <taxon>Oscillatoriophycideae</taxon>
        <taxon>Oscillatoriales</taxon>
    </lineage>
</organism>
<dbReference type="Gene3D" id="1.10.1220.10">
    <property type="entry name" value="Met repressor-like"/>
    <property type="match status" value="1"/>
</dbReference>
<dbReference type="SUPFAM" id="SSF47598">
    <property type="entry name" value="Ribbon-helix-helix"/>
    <property type="match status" value="1"/>
</dbReference>